<dbReference type="PRINTS" id="PR00138">
    <property type="entry name" value="MATRIXIN"/>
</dbReference>
<reference evidence="8 9" key="1">
    <citation type="submission" date="2020-10" db="EMBL/GenBank/DDBJ databases">
        <title>Connecting structure to function with the recovery of over 1000 high-quality activated sludge metagenome-assembled genomes encoding full-length rRNA genes using long-read sequencing.</title>
        <authorList>
            <person name="Singleton C.M."/>
            <person name="Petriglieri F."/>
            <person name="Kristensen J.M."/>
            <person name="Kirkegaard R.H."/>
            <person name="Michaelsen T.Y."/>
            <person name="Andersen M.H."/>
            <person name="Karst S.M."/>
            <person name="Dueholm M.S."/>
            <person name="Nielsen P.H."/>
            <person name="Albertsen M."/>
        </authorList>
    </citation>
    <scope>NUCLEOTIDE SEQUENCE [LARGE SCALE GENOMIC DNA]</scope>
    <source>
        <strain evidence="8">Lyne_18-Q3-R50-59_MAXAC.006</strain>
    </source>
</reference>
<dbReference type="AlphaFoldDB" id="A0A936ND95"/>
<name>A0A936ND95_9ACTN</name>
<feature type="region of interest" description="Disordered" evidence="5">
    <location>
        <begin position="1"/>
        <end position="24"/>
    </location>
</feature>
<keyword evidence="2" id="KW-0479">Metal-binding</keyword>
<evidence type="ECO:0000256" key="6">
    <source>
        <dbReference type="SAM" id="Phobius"/>
    </source>
</evidence>
<proteinExistence type="predicted"/>
<protein>
    <submittedName>
        <fullName evidence="8">Matrixin family metalloprotease</fullName>
    </submittedName>
</protein>
<evidence type="ECO:0000313" key="8">
    <source>
        <dbReference type="EMBL" id="MBK9298202.1"/>
    </source>
</evidence>
<feature type="compositionally biased region" description="Basic and acidic residues" evidence="5">
    <location>
        <begin position="41"/>
        <end position="56"/>
    </location>
</feature>
<dbReference type="InterPro" id="IPR001818">
    <property type="entry name" value="Pept_M10_metallopeptidase"/>
</dbReference>
<dbReference type="Gene3D" id="3.40.390.10">
    <property type="entry name" value="Collagenase (Catalytic Domain)"/>
    <property type="match status" value="1"/>
</dbReference>
<keyword evidence="6" id="KW-1133">Transmembrane helix</keyword>
<evidence type="ECO:0000256" key="4">
    <source>
        <dbReference type="ARBA" id="ARBA00022833"/>
    </source>
</evidence>
<feature type="transmembrane region" description="Helical" evidence="6">
    <location>
        <begin position="74"/>
        <end position="92"/>
    </location>
</feature>
<evidence type="ECO:0000256" key="1">
    <source>
        <dbReference type="ARBA" id="ARBA00022670"/>
    </source>
</evidence>
<gene>
    <name evidence="8" type="ORF">IPN02_15470</name>
</gene>
<keyword evidence="6" id="KW-0812">Transmembrane</keyword>
<dbReference type="GO" id="GO:0031012">
    <property type="term" value="C:extracellular matrix"/>
    <property type="evidence" value="ECO:0007669"/>
    <property type="project" value="InterPro"/>
</dbReference>
<feature type="region of interest" description="Disordered" evidence="5">
    <location>
        <begin position="41"/>
        <end position="74"/>
    </location>
</feature>
<feature type="domain" description="Peptidase M10 metallopeptidase" evidence="7">
    <location>
        <begin position="289"/>
        <end position="328"/>
    </location>
</feature>
<keyword evidence="6" id="KW-0472">Membrane</keyword>
<feature type="region of interest" description="Disordered" evidence="5">
    <location>
        <begin position="99"/>
        <end position="147"/>
    </location>
</feature>
<evidence type="ECO:0000313" key="9">
    <source>
        <dbReference type="Proteomes" id="UP000727993"/>
    </source>
</evidence>
<feature type="compositionally biased region" description="Basic residues" evidence="5">
    <location>
        <begin position="60"/>
        <end position="72"/>
    </location>
</feature>
<evidence type="ECO:0000256" key="5">
    <source>
        <dbReference type="SAM" id="MobiDB-lite"/>
    </source>
</evidence>
<evidence type="ECO:0000256" key="3">
    <source>
        <dbReference type="ARBA" id="ARBA00022801"/>
    </source>
</evidence>
<keyword evidence="3" id="KW-0378">Hydrolase</keyword>
<dbReference type="GO" id="GO:0004222">
    <property type="term" value="F:metalloendopeptidase activity"/>
    <property type="evidence" value="ECO:0007669"/>
    <property type="project" value="InterPro"/>
</dbReference>
<sequence>MTMTPPGGGWPPDEQSAERMRRQRALAERLAEQQRLDAYRRQVHAEFGAHADDHAGSGHRGQRRRRTGRRQRQSGNRFVAMLAVVALVAGVLTAERWSDSGAGGIGWTGSGTVFGQRTTAEGRPSPPSDASDTPLGNPPPRPQPGGSYAFVQMRPDAPDKPVTYDPCRTIRYVVNDAAAPPGADVMLAQAIDATSAATGLVFEYSGTTDEAPDVKREAYQPDRYGDQWAPVVIGWTTPEQQPDLADAVAGQGGSAWLEVDDVEVDGRRVTTATFVTGVIALDGPQIEMIARESPQGVAAARAVVLHELGHVVGLQHVNDPTELMNPENSAGVTDFAAGDLLGLNELGRGPCTPEI</sequence>
<evidence type="ECO:0000259" key="7">
    <source>
        <dbReference type="Pfam" id="PF00413"/>
    </source>
</evidence>
<dbReference type="InterPro" id="IPR021190">
    <property type="entry name" value="Pept_M10A"/>
</dbReference>
<dbReference type="GO" id="GO:0008270">
    <property type="term" value="F:zinc ion binding"/>
    <property type="evidence" value="ECO:0007669"/>
    <property type="project" value="InterPro"/>
</dbReference>
<keyword evidence="1" id="KW-0645">Protease</keyword>
<organism evidence="8 9">
    <name type="scientific">Candidatus Neomicrothrix subdominans</name>
    <dbReference type="NCBI Taxonomy" id="2954438"/>
    <lineage>
        <taxon>Bacteria</taxon>
        <taxon>Bacillati</taxon>
        <taxon>Actinomycetota</taxon>
        <taxon>Acidimicrobiia</taxon>
        <taxon>Acidimicrobiales</taxon>
        <taxon>Microthrixaceae</taxon>
        <taxon>Candidatus Neomicrothrix</taxon>
    </lineage>
</organism>
<dbReference type="Pfam" id="PF00413">
    <property type="entry name" value="Peptidase_M10"/>
    <property type="match status" value="1"/>
</dbReference>
<comment type="caution">
    <text evidence="8">The sequence shown here is derived from an EMBL/GenBank/DDBJ whole genome shotgun (WGS) entry which is preliminary data.</text>
</comment>
<dbReference type="InterPro" id="IPR024079">
    <property type="entry name" value="MetalloPept_cat_dom_sf"/>
</dbReference>
<keyword evidence="4" id="KW-0862">Zinc</keyword>
<accession>A0A936ND95</accession>
<dbReference type="SUPFAM" id="SSF55486">
    <property type="entry name" value="Metalloproteases ('zincins'), catalytic domain"/>
    <property type="match status" value="1"/>
</dbReference>
<dbReference type="EMBL" id="JADJZA010000008">
    <property type="protein sequence ID" value="MBK9298202.1"/>
    <property type="molecule type" value="Genomic_DNA"/>
</dbReference>
<keyword evidence="8" id="KW-0482">Metalloprotease</keyword>
<evidence type="ECO:0000256" key="2">
    <source>
        <dbReference type="ARBA" id="ARBA00022723"/>
    </source>
</evidence>
<dbReference type="GO" id="GO:0006508">
    <property type="term" value="P:proteolysis"/>
    <property type="evidence" value="ECO:0007669"/>
    <property type="project" value="UniProtKB-KW"/>
</dbReference>
<dbReference type="Proteomes" id="UP000727993">
    <property type="component" value="Unassembled WGS sequence"/>
</dbReference>